<reference evidence="1 2" key="1">
    <citation type="submission" date="2021-11" db="EMBL/GenBank/DDBJ databases">
        <title>Lacrimispora sp. nov. NSJ-141 isolated from human feces.</title>
        <authorList>
            <person name="Abdugheni R."/>
        </authorList>
    </citation>
    <scope>NUCLEOTIDE SEQUENCE [LARGE SCALE GENOMIC DNA]</scope>
    <source>
        <strain evidence="1 2">NSJ-141</strain>
    </source>
</reference>
<sequence>MKREVHIDEIERLYGLNDMVKADCGGCAGCSVCCQGMGNSVILDPLDVHRLLKGLSATFKELLEENAELHVEEGIILPNLKMTGLEESCVFLNDRGRCSVHAYRPGLCRIFPLGRYYEGNSFRYYLQSRQCPKSIRTKIKVKKWIDIPDAGQYERFILEWHNFLKELKEHFAGSGDEALQKDVNTFMLNLFYAESYDTEADFYIQFEERLAKAKKLVSALGW</sequence>
<accession>A0AAP2RFL4</accession>
<protein>
    <submittedName>
        <fullName evidence="1">YkgJ family cysteine cluster protein</fullName>
    </submittedName>
</protein>
<dbReference type="InterPro" id="IPR005358">
    <property type="entry name" value="Puta_zinc/iron-chelating_dom"/>
</dbReference>
<organism evidence="1 2">
    <name type="scientific">Lientehia hominis</name>
    <dbReference type="NCBI Taxonomy" id="2897778"/>
    <lineage>
        <taxon>Bacteria</taxon>
        <taxon>Bacillati</taxon>
        <taxon>Bacillota</taxon>
        <taxon>Clostridia</taxon>
        <taxon>Lachnospirales</taxon>
        <taxon>Lachnospiraceae</taxon>
        <taxon>Lientehia</taxon>
    </lineage>
</organism>
<evidence type="ECO:0000313" key="1">
    <source>
        <dbReference type="EMBL" id="MCD2491327.1"/>
    </source>
</evidence>
<dbReference type="RefSeq" id="WP_231061267.1">
    <property type="nucleotide sequence ID" value="NZ_JAJNOR010000001.1"/>
</dbReference>
<dbReference type="PANTHER" id="PTHR35866:SF1">
    <property type="entry name" value="YKGJ FAMILY CYSTEINE CLUSTER PROTEIN"/>
    <property type="match status" value="1"/>
</dbReference>
<gene>
    <name evidence="1" type="ORF">LQE92_01630</name>
</gene>
<comment type="caution">
    <text evidence="1">The sequence shown here is derived from an EMBL/GenBank/DDBJ whole genome shotgun (WGS) entry which is preliminary data.</text>
</comment>
<dbReference type="PANTHER" id="PTHR35866">
    <property type="entry name" value="PUTATIVE-RELATED"/>
    <property type="match status" value="1"/>
</dbReference>
<dbReference type="Pfam" id="PF03692">
    <property type="entry name" value="CxxCxxCC"/>
    <property type="match status" value="1"/>
</dbReference>
<dbReference type="Proteomes" id="UP001299265">
    <property type="component" value="Unassembled WGS sequence"/>
</dbReference>
<dbReference type="EMBL" id="JAJNOR010000001">
    <property type="protein sequence ID" value="MCD2491327.1"/>
    <property type="molecule type" value="Genomic_DNA"/>
</dbReference>
<evidence type="ECO:0000313" key="2">
    <source>
        <dbReference type="Proteomes" id="UP001299265"/>
    </source>
</evidence>
<dbReference type="AlphaFoldDB" id="A0AAP2RFL4"/>
<name>A0AAP2RFL4_9FIRM</name>
<proteinExistence type="predicted"/>
<keyword evidence="2" id="KW-1185">Reference proteome</keyword>